<sequence>MSLKDKLDTLLKWFEANEIKWDNKCLEIRIVNDSYGVFAKKDLKNKNPIVKIPKECILSPKSTGIANILDDENIEGGCSLAISVMYEISQGKDSPWYGYLQALPRSEDLPIFWDSEKDILKGTEMEHAISNDLNDLKDDYADIVLPLLEKYSYVFSNYCDEYFSFDAFCRASTLVSSRSFEVDAFHGNAMVPFADVFNHRSGNNEHVHFETDFDVCDACGALDYCEHQYLEDLEQGSDMENDEDGWLDENGETSEPNDDDIEELDEEDEEGSLADLEELEESGVNFWTEEEKEKKDTCDMVLSRPVRKGEEIFNTYGDHPNIALLGKYGFCHDNNPNDYISVSEDAVVEACIALTKEILRAECKDIDDDVLEEKAIEKTRPRWEYFLMNEHILCPSGHDDDEKGDYEESDSEENGCCSGDDCCVDENGEEKGCCGDKHEHDGDGDACETEDVQRSRPYFINVEGLYEDTLTCLLHIMFVDNTLFETFVDNVEAALKYLEELANGARTESDVEVKKRVYQLCLALSEHRRLDYFGNKQSWIPIEDDVAAREKAKTNREIYALTCRINEKKIVEKSIAYYKSMIESCTIRKRPIKKKSKKIRR</sequence>
<proteinExistence type="predicted"/>
<dbReference type="GO" id="GO:0005634">
    <property type="term" value="C:nucleus"/>
    <property type="evidence" value="ECO:0007669"/>
    <property type="project" value="TreeGrafter"/>
</dbReference>
<name>A0A8H7BJL6_9FUNG</name>
<dbReference type="GO" id="GO:0016279">
    <property type="term" value="F:protein-lysine N-methyltransferase activity"/>
    <property type="evidence" value="ECO:0007669"/>
    <property type="project" value="TreeGrafter"/>
</dbReference>
<dbReference type="InterPro" id="IPR050600">
    <property type="entry name" value="SETD3_SETD6_MTase"/>
</dbReference>
<protein>
    <recommendedName>
        <fullName evidence="4">Ribosomal lysine N-methyltransferase 3</fullName>
    </recommendedName>
</protein>
<dbReference type="InterPro" id="IPR046341">
    <property type="entry name" value="SET_dom_sf"/>
</dbReference>
<dbReference type="PANTHER" id="PTHR13271">
    <property type="entry name" value="UNCHARACTERIZED PUTATIVE METHYLTRANSFERASE"/>
    <property type="match status" value="1"/>
</dbReference>
<dbReference type="Proteomes" id="UP000605846">
    <property type="component" value="Unassembled WGS sequence"/>
</dbReference>
<feature type="region of interest" description="Disordered" evidence="1">
    <location>
        <begin position="235"/>
        <end position="272"/>
    </location>
</feature>
<organism evidence="2 3">
    <name type="scientific">Apophysomyces ossiformis</name>
    <dbReference type="NCBI Taxonomy" id="679940"/>
    <lineage>
        <taxon>Eukaryota</taxon>
        <taxon>Fungi</taxon>
        <taxon>Fungi incertae sedis</taxon>
        <taxon>Mucoromycota</taxon>
        <taxon>Mucoromycotina</taxon>
        <taxon>Mucoromycetes</taxon>
        <taxon>Mucorales</taxon>
        <taxon>Mucorineae</taxon>
        <taxon>Mucoraceae</taxon>
        <taxon>Apophysomyces</taxon>
    </lineage>
</organism>
<dbReference type="PANTHER" id="PTHR13271:SF34">
    <property type="entry name" value="N-LYSINE METHYLTRANSFERASE SETD6"/>
    <property type="match status" value="1"/>
</dbReference>
<evidence type="ECO:0008006" key="4">
    <source>
        <dbReference type="Google" id="ProtNLM"/>
    </source>
</evidence>
<dbReference type="AlphaFoldDB" id="A0A8H7BJL6"/>
<accession>A0A8H7BJL6</accession>
<dbReference type="EMBL" id="JABAYA010000285">
    <property type="protein sequence ID" value="KAF7721273.1"/>
    <property type="molecule type" value="Genomic_DNA"/>
</dbReference>
<comment type="caution">
    <text evidence="2">The sequence shown here is derived from an EMBL/GenBank/DDBJ whole genome shotgun (WGS) entry which is preliminary data.</text>
</comment>
<dbReference type="SUPFAM" id="SSF82199">
    <property type="entry name" value="SET domain"/>
    <property type="match status" value="2"/>
</dbReference>
<reference evidence="2" key="1">
    <citation type="submission" date="2020-01" db="EMBL/GenBank/DDBJ databases">
        <title>Genome Sequencing of Three Apophysomyces-Like Fungal Strains Confirms a Novel Fungal Genus in the Mucoromycota with divergent Burkholderia-like Endosymbiotic Bacteria.</title>
        <authorList>
            <person name="Stajich J.E."/>
            <person name="Macias A.M."/>
            <person name="Carter-House D."/>
            <person name="Lovett B."/>
            <person name="Kasson L.R."/>
            <person name="Berry K."/>
            <person name="Grigoriev I."/>
            <person name="Chang Y."/>
            <person name="Spatafora J."/>
            <person name="Kasson M.T."/>
        </authorList>
    </citation>
    <scope>NUCLEOTIDE SEQUENCE</scope>
    <source>
        <strain evidence="2">NRRL A-21654</strain>
    </source>
</reference>
<evidence type="ECO:0000313" key="3">
    <source>
        <dbReference type="Proteomes" id="UP000605846"/>
    </source>
</evidence>
<evidence type="ECO:0000313" key="2">
    <source>
        <dbReference type="EMBL" id="KAF7721273.1"/>
    </source>
</evidence>
<evidence type="ECO:0000256" key="1">
    <source>
        <dbReference type="SAM" id="MobiDB-lite"/>
    </source>
</evidence>
<gene>
    <name evidence="2" type="ORF">EC973_004982</name>
</gene>
<dbReference type="CDD" id="cd10527">
    <property type="entry name" value="SET_LSMT"/>
    <property type="match status" value="1"/>
</dbReference>
<keyword evidence="3" id="KW-1185">Reference proteome</keyword>
<dbReference type="OrthoDB" id="441812at2759"/>
<dbReference type="Gene3D" id="3.90.1410.10">
    <property type="entry name" value="set domain protein methyltransferase, domain 1"/>
    <property type="match status" value="2"/>
</dbReference>